<protein>
    <submittedName>
        <fullName evidence="2">Uncharacterized protein</fullName>
    </submittedName>
</protein>
<evidence type="ECO:0000313" key="3">
    <source>
        <dbReference type="Proteomes" id="UP001175211"/>
    </source>
</evidence>
<accession>A0AA39N9R8</accession>
<keyword evidence="3" id="KW-1185">Reference proteome</keyword>
<comment type="caution">
    <text evidence="2">The sequence shown here is derived from an EMBL/GenBank/DDBJ whole genome shotgun (WGS) entry which is preliminary data.</text>
</comment>
<dbReference type="AlphaFoldDB" id="A0AA39N9R8"/>
<evidence type="ECO:0000313" key="2">
    <source>
        <dbReference type="EMBL" id="KAK0461665.1"/>
    </source>
</evidence>
<keyword evidence="1" id="KW-0175">Coiled coil</keyword>
<dbReference type="EMBL" id="JAUEPS010000010">
    <property type="protein sequence ID" value="KAK0461665.1"/>
    <property type="molecule type" value="Genomic_DNA"/>
</dbReference>
<feature type="coiled-coil region" evidence="1">
    <location>
        <begin position="141"/>
        <end position="172"/>
    </location>
</feature>
<gene>
    <name evidence="2" type="ORF">EV420DRAFT_1639959</name>
</gene>
<name>A0AA39N9R8_ARMTA</name>
<dbReference type="RefSeq" id="XP_060333403.1">
    <property type="nucleotide sequence ID" value="XM_060477041.1"/>
</dbReference>
<organism evidence="2 3">
    <name type="scientific">Armillaria tabescens</name>
    <name type="common">Ringless honey mushroom</name>
    <name type="synonym">Agaricus tabescens</name>
    <dbReference type="NCBI Taxonomy" id="1929756"/>
    <lineage>
        <taxon>Eukaryota</taxon>
        <taxon>Fungi</taxon>
        <taxon>Dikarya</taxon>
        <taxon>Basidiomycota</taxon>
        <taxon>Agaricomycotina</taxon>
        <taxon>Agaricomycetes</taxon>
        <taxon>Agaricomycetidae</taxon>
        <taxon>Agaricales</taxon>
        <taxon>Marasmiineae</taxon>
        <taxon>Physalacriaceae</taxon>
        <taxon>Desarmillaria</taxon>
    </lineage>
</organism>
<sequence length="445" mass="50305">MLTDRTNIPDNGYAALFTEEMLQNLDATLLFIENDTGSPTNACNTSNMQEASFMQFSTIPGSFSPTTSVNTNSIEPPSLPPHISVDSLRPLLEPMERTELNDSDLAKTTWASRNPRLPTLPIREWPTTQGSAVTGSRALLRKENEGRREEYNKQLRDAKDRVQHDIARLASTFHRDENQIQFDLVGGTLYRKPRRLCFEDVKISMEAKKHNADLPPGKRLGIKKLRAVATANTTYDNLTPEEKSEMVKAFEAEKAVKSKSVRSTSLSAGNDFRATSGHIGQELQNLAVRTGAMSFSIMTRSHLDDAFQTQVHSSLGAEEFIWDTFNMELVDMARHFEMWACSKATNHDERETTAGIRCEITAKIQTKLRSASHIRTAAMHYEKYDTHIIQAYGVELRGWPKGIPFMTPSNIKGIVDLRKLHDALDSGKCHWHELTPEELRRREEE</sequence>
<proteinExistence type="predicted"/>
<dbReference type="GeneID" id="85360589"/>
<reference evidence="2" key="1">
    <citation type="submission" date="2023-06" db="EMBL/GenBank/DDBJ databases">
        <authorList>
            <consortium name="Lawrence Berkeley National Laboratory"/>
            <person name="Ahrendt S."/>
            <person name="Sahu N."/>
            <person name="Indic B."/>
            <person name="Wong-Bajracharya J."/>
            <person name="Merenyi Z."/>
            <person name="Ke H.-M."/>
            <person name="Monk M."/>
            <person name="Kocsube S."/>
            <person name="Drula E."/>
            <person name="Lipzen A."/>
            <person name="Balint B."/>
            <person name="Henrissat B."/>
            <person name="Andreopoulos B."/>
            <person name="Martin F.M."/>
            <person name="Harder C.B."/>
            <person name="Rigling D."/>
            <person name="Ford K.L."/>
            <person name="Foster G.D."/>
            <person name="Pangilinan J."/>
            <person name="Papanicolaou A."/>
            <person name="Barry K."/>
            <person name="LaButti K."/>
            <person name="Viragh M."/>
            <person name="Koriabine M."/>
            <person name="Yan M."/>
            <person name="Riley R."/>
            <person name="Champramary S."/>
            <person name="Plett K.L."/>
            <person name="Tsai I.J."/>
            <person name="Slot J."/>
            <person name="Sipos G."/>
            <person name="Plett J."/>
            <person name="Nagy L.G."/>
            <person name="Grigoriev I.V."/>
        </authorList>
    </citation>
    <scope>NUCLEOTIDE SEQUENCE</scope>
    <source>
        <strain evidence="2">CCBAS 213</strain>
    </source>
</reference>
<evidence type="ECO:0000256" key="1">
    <source>
        <dbReference type="SAM" id="Coils"/>
    </source>
</evidence>
<dbReference type="Proteomes" id="UP001175211">
    <property type="component" value="Unassembled WGS sequence"/>
</dbReference>